<dbReference type="Pfam" id="PF20129">
    <property type="entry name" value="DUF6519"/>
    <property type="match status" value="2"/>
</dbReference>
<reference evidence="1 2" key="1">
    <citation type="submission" date="2019-06" db="EMBL/GenBank/DDBJ databases">
        <title>Sequencing the genomes of 1000 actinobacteria strains.</title>
        <authorList>
            <person name="Klenk H.-P."/>
        </authorList>
    </citation>
    <scope>NUCLEOTIDE SEQUENCE [LARGE SCALE GENOMIC DNA]</scope>
    <source>
        <strain evidence="1 2">DSM 41649</strain>
    </source>
</reference>
<gene>
    <name evidence="1" type="ORF">FB465_6379</name>
</gene>
<sequence>MHADVERFSFDQRKHFLRVIQQQGRVTLPADGNEQVAILLHHLQALAEDLIGPYGTPSPDGTAPGPAFKIDLPQAGEEDGVLRIGRGRYWVHGRACENDAENLLLTAQPDLPTTGAPNDGTYLAYLDVWERHISAAEDDTVREVALGGPDTCSRTRLVWQVRLTDSAPPGRQVDATDVAAHWSDWEAFLQPADRGLLAARANRGTGPLEPCVADPTAGYLGPENQLYRVQIHRGSDDIGDPTFTWSRDNGSVVHPLLRLAGTSAVLRDPPRDKRTALAVGSLVEVVDDHSTLLGRPGPLARVTDIDDEGEDYVVHLSTDAGIIEADRRPMLRRWDHPDVDGGGEVPQRADDDALRVATPNETGWLTLEDGIQIRFQSPSQSGVRYRTGDYWTFPARTATGDITWPQDTTGPADVPPHGIDHVYAPLAVVVITGGKATTVNDLRVGFSSVRVP</sequence>
<proteinExistence type="predicted"/>
<evidence type="ECO:0000313" key="2">
    <source>
        <dbReference type="Proteomes" id="UP000318416"/>
    </source>
</evidence>
<protein>
    <submittedName>
        <fullName evidence="1">Uncharacterized protein</fullName>
    </submittedName>
</protein>
<dbReference type="InterPro" id="IPR045392">
    <property type="entry name" value="DUF6519"/>
</dbReference>
<dbReference type="Proteomes" id="UP000318416">
    <property type="component" value="Unassembled WGS sequence"/>
</dbReference>
<dbReference type="EMBL" id="VIVR01000001">
    <property type="protein sequence ID" value="TWE21212.1"/>
    <property type="molecule type" value="Genomic_DNA"/>
</dbReference>
<dbReference type="AlphaFoldDB" id="A0A561F070"/>
<keyword evidence="2" id="KW-1185">Reference proteome</keyword>
<accession>A0A561F070</accession>
<evidence type="ECO:0000313" key="1">
    <source>
        <dbReference type="EMBL" id="TWE21212.1"/>
    </source>
</evidence>
<dbReference type="OrthoDB" id="134981at2"/>
<organism evidence="1 2">
    <name type="scientific">Kitasatospora atroaurantiaca</name>
    <dbReference type="NCBI Taxonomy" id="285545"/>
    <lineage>
        <taxon>Bacteria</taxon>
        <taxon>Bacillati</taxon>
        <taxon>Actinomycetota</taxon>
        <taxon>Actinomycetes</taxon>
        <taxon>Kitasatosporales</taxon>
        <taxon>Streptomycetaceae</taxon>
        <taxon>Kitasatospora</taxon>
    </lineage>
</organism>
<comment type="caution">
    <text evidence="1">The sequence shown here is derived from an EMBL/GenBank/DDBJ whole genome shotgun (WGS) entry which is preliminary data.</text>
</comment>
<dbReference type="RefSeq" id="WP_145796027.1">
    <property type="nucleotide sequence ID" value="NZ_BAAABR010000019.1"/>
</dbReference>
<name>A0A561F070_9ACTN</name>